<accession>A0AAV4J500</accession>
<dbReference type="Proteomes" id="UP000762676">
    <property type="component" value="Unassembled WGS sequence"/>
</dbReference>
<reference evidence="2 3" key="1">
    <citation type="journal article" date="2021" name="Elife">
        <title>Chloroplast acquisition without the gene transfer in kleptoplastic sea slugs, Plakobranchus ocellatus.</title>
        <authorList>
            <person name="Maeda T."/>
            <person name="Takahashi S."/>
            <person name="Yoshida T."/>
            <person name="Shimamura S."/>
            <person name="Takaki Y."/>
            <person name="Nagai Y."/>
            <person name="Toyoda A."/>
            <person name="Suzuki Y."/>
            <person name="Arimoto A."/>
            <person name="Ishii H."/>
            <person name="Satoh N."/>
            <person name="Nishiyama T."/>
            <person name="Hasebe M."/>
            <person name="Maruyama T."/>
            <person name="Minagawa J."/>
            <person name="Obokata J."/>
            <person name="Shigenobu S."/>
        </authorList>
    </citation>
    <scope>NUCLEOTIDE SEQUENCE [LARGE SCALE GENOMIC DNA]</scope>
</reference>
<feature type="compositionally biased region" description="Polar residues" evidence="1">
    <location>
        <begin position="28"/>
        <end position="43"/>
    </location>
</feature>
<comment type="caution">
    <text evidence="2">The sequence shown here is derived from an EMBL/GenBank/DDBJ whole genome shotgun (WGS) entry which is preliminary data.</text>
</comment>
<dbReference type="EMBL" id="BMAT01006617">
    <property type="protein sequence ID" value="GFS16552.1"/>
    <property type="molecule type" value="Genomic_DNA"/>
</dbReference>
<dbReference type="AlphaFoldDB" id="A0AAV4J500"/>
<proteinExistence type="predicted"/>
<evidence type="ECO:0000313" key="2">
    <source>
        <dbReference type="EMBL" id="GFS16552.1"/>
    </source>
</evidence>
<organism evidence="2 3">
    <name type="scientific">Elysia marginata</name>
    <dbReference type="NCBI Taxonomy" id="1093978"/>
    <lineage>
        <taxon>Eukaryota</taxon>
        <taxon>Metazoa</taxon>
        <taxon>Spiralia</taxon>
        <taxon>Lophotrochozoa</taxon>
        <taxon>Mollusca</taxon>
        <taxon>Gastropoda</taxon>
        <taxon>Heterobranchia</taxon>
        <taxon>Euthyneura</taxon>
        <taxon>Panpulmonata</taxon>
        <taxon>Sacoglossa</taxon>
        <taxon>Placobranchoidea</taxon>
        <taxon>Plakobranchidae</taxon>
        <taxon>Elysia</taxon>
    </lineage>
</organism>
<gene>
    <name evidence="2" type="ORF">ElyMa_003217300</name>
</gene>
<keyword evidence="3" id="KW-1185">Reference proteome</keyword>
<evidence type="ECO:0000256" key="1">
    <source>
        <dbReference type="SAM" id="MobiDB-lite"/>
    </source>
</evidence>
<protein>
    <submittedName>
        <fullName evidence="2">Uncharacterized protein</fullName>
    </submittedName>
</protein>
<sequence length="103" mass="11394">MVNCLPKAIATRHGRKSNPRPLDLKSDALTTQPRCARSLNASPKHSGKAFHYTEPGSVSTPERSEEMCINIFFSKDKTPICFGPRAECPPLDHDATKCSWGPR</sequence>
<feature type="region of interest" description="Disordered" evidence="1">
    <location>
        <begin position="1"/>
        <end position="61"/>
    </location>
</feature>
<evidence type="ECO:0000313" key="3">
    <source>
        <dbReference type="Proteomes" id="UP000762676"/>
    </source>
</evidence>
<name>A0AAV4J500_9GAST</name>